<comment type="caution">
    <text evidence="1">The sequence shown here is derived from an EMBL/GenBank/DDBJ whole genome shotgun (WGS) entry which is preliminary data.</text>
</comment>
<reference evidence="1 3" key="1">
    <citation type="journal article" date="2022" name="Nat. Ecol. Evol.">
        <title>A masculinizing supergene underlies an exaggerated male reproductive morph in a spider.</title>
        <authorList>
            <person name="Hendrickx F."/>
            <person name="De Corte Z."/>
            <person name="Sonet G."/>
            <person name="Van Belleghem S.M."/>
            <person name="Kostlbacher S."/>
            <person name="Vangestel C."/>
        </authorList>
    </citation>
    <scope>NUCLEOTIDE SEQUENCE [LARGE SCALE GENOMIC DNA]</scope>
    <source>
        <strain evidence="1">W744_W776</strain>
    </source>
</reference>
<protein>
    <submittedName>
        <fullName evidence="1">Uncharacterized protein</fullName>
    </submittedName>
</protein>
<dbReference type="EMBL" id="JAFNEN010005608">
    <property type="protein sequence ID" value="KAG8170343.1"/>
    <property type="molecule type" value="Genomic_DNA"/>
</dbReference>
<accession>A0AAV6TFG3</accession>
<name>A0AAV6TFG3_9ARAC</name>
<dbReference type="AlphaFoldDB" id="A0AAV6TFG3"/>
<keyword evidence="3" id="KW-1185">Reference proteome</keyword>
<organism evidence="1 3">
    <name type="scientific">Oedothorax gibbosus</name>
    <dbReference type="NCBI Taxonomy" id="931172"/>
    <lineage>
        <taxon>Eukaryota</taxon>
        <taxon>Metazoa</taxon>
        <taxon>Ecdysozoa</taxon>
        <taxon>Arthropoda</taxon>
        <taxon>Chelicerata</taxon>
        <taxon>Arachnida</taxon>
        <taxon>Araneae</taxon>
        <taxon>Araneomorphae</taxon>
        <taxon>Entelegynae</taxon>
        <taxon>Araneoidea</taxon>
        <taxon>Linyphiidae</taxon>
        <taxon>Erigoninae</taxon>
        <taxon>Oedothorax</taxon>
    </lineage>
</organism>
<sequence>MEPSHVVETSYASDTFLQQFVTQALVQELRDNPNSHLTYETMVVRILKRLAEEGFGLSWDHQILETTRHVYVPPALHALLEHVWKERKTSAVTLEEQHCIERILGRDYVRQTDLVKLAGCVHKFARDEKDVWMLFAVDGLLGQDPKRYVDSLRCEEGPKAKHVRLVRKWYLEERVKHPAEMKEILEDVFQRGAGEKEYVEAVGEESVKQIVEWFEIRKKRAEGESSRKRSKTAVESE</sequence>
<evidence type="ECO:0000313" key="2">
    <source>
        <dbReference type="EMBL" id="KAG8171600.1"/>
    </source>
</evidence>
<dbReference type="Proteomes" id="UP000827092">
    <property type="component" value="Unassembled WGS sequence"/>
</dbReference>
<proteinExistence type="predicted"/>
<gene>
    <name evidence="2" type="ORF">JTE90_005441</name>
    <name evidence="1" type="ORF">JTE90_014805</name>
</gene>
<dbReference type="EMBL" id="JAFNEN010003774">
    <property type="protein sequence ID" value="KAG8171600.1"/>
    <property type="molecule type" value="Genomic_DNA"/>
</dbReference>
<evidence type="ECO:0000313" key="1">
    <source>
        <dbReference type="EMBL" id="KAG8170343.1"/>
    </source>
</evidence>
<evidence type="ECO:0000313" key="3">
    <source>
        <dbReference type="Proteomes" id="UP000827092"/>
    </source>
</evidence>